<evidence type="ECO:0000256" key="4">
    <source>
        <dbReference type="ARBA" id="ARBA00023125"/>
    </source>
</evidence>
<protein>
    <submittedName>
        <fullName evidence="7">Sigma-70 family RNA polymerase sigma factor</fullName>
    </submittedName>
</protein>
<evidence type="ECO:0000256" key="5">
    <source>
        <dbReference type="ARBA" id="ARBA00023163"/>
    </source>
</evidence>
<dbReference type="InterPro" id="IPR039425">
    <property type="entry name" value="RNA_pol_sigma-70-like"/>
</dbReference>
<dbReference type="EMBL" id="CP155447">
    <property type="protein sequence ID" value="XBH02936.1"/>
    <property type="molecule type" value="Genomic_DNA"/>
</dbReference>
<dbReference type="RefSeq" id="WP_406695677.1">
    <property type="nucleotide sequence ID" value="NZ_CP155447.1"/>
</dbReference>
<dbReference type="InterPro" id="IPR013325">
    <property type="entry name" value="RNA_pol_sigma_r2"/>
</dbReference>
<evidence type="ECO:0000313" key="7">
    <source>
        <dbReference type="EMBL" id="XBH02936.1"/>
    </source>
</evidence>
<feature type="domain" description="RNA polymerase sigma factor 70 region 4 type 2" evidence="6">
    <location>
        <begin position="145"/>
        <end position="197"/>
    </location>
</feature>
<dbReference type="GO" id="GO:0016987">
    <property type="term" value="F:sigma factor activity"/>
    <property type="evidence" value="ECO:0007669"/>
    <property type="project" value="UniProtKB-KW"/>
</dbReference>
<dbReference type="SUPFAM" id="SSF88659">
    <property type="entry name" value="Sigma3 and sigma4 domains of RNA polymerase sigma factors"/>
    <property type="match status" value="1"/>
</dbReference>
<dbReference type="PANTHER" id="PTHR43133">
    <property type="entry name" value="RNA POLYMERASE ECF-TYPE SIGMA FACTO"/>
    <property type="match status" value="1"/>
</dbReference>
<reference evidence="7" key="1">
    <citation type="submission" date="2024-05" db="EMBL/GenBank/DDBJ databases">
        <title>Planctomycetes of the genus Singulisphaera possess chitinolytic capabilities.</title>
        <authorList>
            <person name="Ivanova A."/>
        </authorList>
    </citation>
    <scope>NUCLEOTIDE SEQUENCE</scope>
    <source>
        <strain evidence="7">Ch08T</strain>
    </source>
</reference>
<dbReference type="PANTHER" id="PTHR43133:SF8">
    <property type="entry name" value="RNA POLYMERASE SIGMA FACTOR HI_1459-RELATED"/>
    <property type="match status" value="1"/>
</dbReference>
<evidence type="ECO:0000256" key="2">
    <source>
        <dbReference type="ARBA" id="ARBA00023015"/>
    </source>
</evidence>
<name>A0AAU7CCN7_9BACT</name>
<dbReference type="Gene3D" id="1.10.1740.10">
    <property type="match status" value="1"/>
</dbReference>
<keyword evidence="3" id="KW-0731">Sigma factor</keyword>
<gene>
    <name evidence="7" type="ORF">V5E97_32195</name>
</gene>
<evidence type="ECO:0000256" key="1">
    <source>
        <dbReference type="ARBA" id="ARBA00010641"/>
    </source>
</evidence>
<dbReference type="NCBIfam" id="TIGR02937">
    <property type="entry name" value="sigma70-ECF"/>
    <property type="match status" value="1"/>
</dbReference>
<comment type="similarity">
    <text evidence="1">Belongs to the sigma-70 factor family. ECF subfamily.</text>
</comment>
<sequence length="209" mass="23351">MAINDSETESLLRQAGKGDAVAVGRLLEKYRPKLKQMVAVRLDRRIASRLDPSDVVQDVLTDAGMNLEAYLSAPPLPFYPWLRRFAQERVIQLHRHHLFTDKRSLFREQAGGGFLPDETMGQLADVLASSQSTPSQHVIRGELCQQVRKVLDELAARDREVLVLRYLEDLSFPEIALAAGLTEGAVKMRHLRALERIRVLLGSVDGASG</sequence>
<dbReference type="AlphaFoldDB" id="A0AAU7CCN7"/>
<keyword evidence="5" id="KW-0804">Transcription</keyword>
<dbReference type="Gene3D" id="1.10.10.10">
    <property type="entry name" value="Winged helix-like DNA-binding domain superfamily/Winged helix DNA-binding domain"/>
    <property type="match status" value="1"/>
</dbReference>
<dbReference type="InterPro" id="IPR036388">
    <property type="entry name" value="WH-like_DNA-bd_sf"/>
</dbReference>
<dbReference type="Pfam" id="PF08281">
    <property type="entry name" value="Sigma70_r4_2"/>
    <property type="match status" value="1"/>
</dbReference>
<evidence type="ECO:0000259" key="6">
    <source>
        <dbReference type="Pfam" id="PF08281"/>
    </source>
</evidence>
<organism evidence="7">
    <name type="scientific">Singulisphaera sp. Ch08</name>
    <dbReference type="NCBI Taxonomy" id="3120278"/>
    <lineage>
        <taxon>Bacteria</taxon>
        <taxon>Pseudomonadati</taxon>
        <taxon>Planctomycetota</taxon>
        <taxon>Planctomycetia</taxon>
        <taxon>Isosphaerales</taxon>
        <taxon>Isosphaeraceae</taxon>
        <taxon>Singulisphaera</taxon>
    </lineage>
</organism>
<evidence type="ECO:0000256" key="3">
    <source>
        <dbReference type="ARBA" id="ARBA00023082"/>
    </source>
</evidence>
<dbReference type="InterPro" id="IPR013249">
    <property type="entry name" value="RNA_pol_sigma70_r4_t2"/>
</dbReference>
<keyword evidence="4" id="KW-0238">DNA-binding</keyword>
<dbReference type="InterPro" id="IPR014284">
    <property type="entry name" value="RNA_pol_sigma-70_dom"/>
</dbReference>
<dbReference type="SUPFAM" id="SSF88946">
    <property type="entry name" value="Sigma2 domain of RNA polymerase sigma factors"/>
    <property type="match status" value="1"/>
</dbReference>
<keyword evidence="2" id="KW-0805">Transcription regulation</keyword>
<dbReference type="InterPro" id="IPR013324">
    <property type="entry name" value="RNA_pol_sigma_r3/r4-like"/>
</dbReference>
<dbReference type="GO" id="GO:0003677">
    <property type="term" value="F:DNA binding"/>
    <property type="evidence" value="ECO:0007669"/>
    <property type="project" value="UniProtKB-KW"/>
</dbReference>
<dbReference type="GO" id="GO:0006352">
    <property type="term" value="P:DNA-templated transcription initiation"/>
    <property type="evidence" value="ECO:0007669"/>
    <property type="project" value="InterPro"/>
</dbReference>
<dbReference type="CDD" id="cd06171">
    <property type="entry name" value="Sigma70_r4"/>
    <property type="match status" value="1"/>
</dbReference>
<accession>A0AAU7CCN7</accession>
<proteinExistence type="inferred from homology"/>